<protein>
    <recommendedName>
        <fullName evidence="1">Fe2OG dioxygenase domain-containing protein</fullName>
    </recommendedName>
</protein>
<dbReference type="PROSITE" id="PS51471">
    <property type="entry name" value="FE2OG_OXY"/>
    <property type="match status" value="1"/>
</dbReference>
<dbReference type="InterPro" id="IPR029058">
    <property type="entry name" value="AB_hydrolase_fold"/>
</dbReference>
<feature type="domain" description="Fe2OG dioxygenase" evidence="1">
    <location>
        <begin position="186"/>
        <end position="293"/>
    </location>
</feature>
<dbReference type="InterPro" id="IPR026992">
    <property type="entry name" value="DIOX_N"/>
</dbReference>
<dbReference type="PANTHER" id="PTHR47842:SF1">
    <property type="entry name" value="DUF676 DOMAIN-CONTAINING PROTEIN"/>
    <property type="match status" value="1"/>
</dbReference>
<dbReference type="Pfam" id="PF14226">
    <property type="entry name" value="DIOX_N"/>
    <property type="match status" value="1"/>
</dbReference>
<proteinExistence type="predicted"/>
<dbReference type="GO" id="GO:0044283">
    <property type="term" value="P:small molecule biosynthetic process"/>
    <property type="evidence" value="ECO:0007669"/>
    <property type="project" value="UniProtKB-ARBA"/>
</dbReference>
<organism evidence="2 3">
    <name type="scientific">Ceratocystis fimbriata f. sp. platani</name>
    <dbReference type="NCBI Taxonomy" id="88771"/>
    <lineage>
        <taxon>Eukaryota</taxon>
        <taxon>Fungi</taxon>
        <taxon>Dikarya</taxon>
        <taxon>Ascomycota</taxon>
        <taxon>Pezizomycotina</taxon>
        <taxon>Sordariomycetes</taxon>
        <taxon>Hypocreomycetidae</taxon>
        <taxon>Microascales</taxon>
        <taxon>Ceratocystidaceae</taxon>
        <taxon>Ceratocystis</taxon>
    </lineage>
</organism>
<dbReference type="PANTHER" id="PTHR47842">
    <property type="entry name" value="EXPRESSED PROTEIN"/>
    <property type="match status" value="1"/>
</dbReference>
<dbReference type="InterPro" id="IPR044861">
    <property type="entry name" value="IPNS-like_FE2OG_OXY"/>
</dbReference>
<evidence type="ECO:0000313" key="2">
    <source>
        <dbReference type="EMBL" id="KKF94556.1"/>
    </source>
</evidence>
<dbReference type="SUPFAM" id="SSF51197">
    <property type="entry name" value="Clavaminate synthase-like"/>
    <property type="match status" value="1"/>
</dbReference>
<dbReference type="InterPro" id="IPR005123">
    <property type="entry name" value="Oxoglu/Fe-dep_dioxygenase_dom"/>
</dbReference>
<evidence type="ECO:0000259" key="1">
    <source>
        <dbReference type="PROSITE" id="PS51471"/>
    </source>
</evidence>
<name>A0A0F8B0Q3_CERFI</name>
<evidence type="ECO:0000313" key="3">
    <source>
        <dbReference type="Proteomes" id="UP000034841"/>
    </source>
</evidence>
<dbReference type="Proteomes" id="UP000034841">
    <property type="component" value="Unassembled WGS sequence"/>
</dbReference>
<accession>A0A0F8B0Q3</accession>
<dbReference type="AlphaFoldDB" id="A0A0F8B0Q3"/>
<dbReference type="EMBL" id="LBBL01000151">
    <property type="protein sequence ID" value="KKF94556.1"/>
    <property type="molecule type" value="Genomic_DNA"/>
</dbReference>
<reference evidence="2 3" key="1">
    <citation type="submission" date="2015-04" db="EMBL/GenBank/DDBJ databases">
        <title>Genome sequence of Ceratocystis platani, a major pathogen of plane trees.</title>
        <authorList>
            <person name="Belbahri L."/>
        </authorList>
    </citation>
    <scope>NUCLEOTIDE SEQUENCE [LARGE SCALE GENOMIC DNA]</scope>
    <source>
        <strain evidence="2 3">CFO</strain>
    </source>
</reference>
<dbReference type="Pfam" id="PF03171">
    <property type="entry name" value="2OG-FeII_Oxy"/>
    <property type="match status" value="1"/>
</dbReference>
<sequence>MAQNAVSEDGLVIPLIDFSGFLDGCEVDRKETAKAILEGFQTAGFIYLKNIPISAESRATAFSMSSHFFTLPEEDKLALSWTTPAANRGYSAFGREKTSLLTDKAEIDALRNTTPDIKESLEIGREGEEGHPNLWPDEQGTGLEGFRAKMTSFFSECKQLYIEIMRAIGIGMGLDDKYFDPYVDKGDNTLRLLHYPPVKADAFKTAVRAGHHSDYGSITILFQDDRGGLQICSPNGRFVDATPIENTVVINAGDFLARWSNDTIKSTVHRVVEPPIKSAEYPARYSIAYFCNPNFDSDIEALPGTYATESEKKFTKVLRDIVAAELPDINIETLVYPRYETRGNLGECVGRFRDWLQEKVIDLEVDAGTQSPTIDPSVHTILVGHSMGGIVAAETVIALTSDIPILPTSSSDSNAASTSDATGCTTGATDASVPFSNGLMFPYVQGVLAFDTPFLGLSPGIIAHGAEEKYMTASSVAGQLSDFWSRNAPAAASAASASNVASGQSASAATTATAAAATAAAAATGSSRWGTWGKLAIAAGGAAVVAAGAGAAWYNRDNISSGIGWVGSHLEFVGVLGKPEELRKRVAYMVRLQKEQGTGFVNMYTLLGNGAAKANYASLLYSKDRTFCVLPTGNAPSGTWRAVRNNKAGDEITAHINMFESSKNSGYDDLVVAASDYIAAMVKTTDWYKLAGQKAIKSASESLI</sequence>
<dbReference type="Gene3D" id="2.60.120.330">
    <property type="entry name" value="B-lactam Antibiotic, Isopenicillin N Synthase, Chain"/>
    <property type="match status" value="1"/>
</dbReference>
<keyword evidence="3" id="KW-1185">Reference proteome</keyword>
<dbReference type="OrthoDB" id="288590at2759"/>
<dbReference type="InterPro" id="IPR027443">
    <property type="entry name" value="IPNS-like_sf"/>
</dbReference>
<dbReference type="FunFam" id="2.60.120.330:FF:000030">
    <property type="entry name" value="Thymine dioxygenase"/>
    <property type="match status" value="1"/>
</dbReference>
<gene>
    <name evidence="2" type="ORF">CFO_g3090</name>
</gene>
<comment type="caution">
    <text evidence="2">The sequence shown here is derived from an EMBL/GenBank/DDBJ whole genome shotgun (WGS) entry which is preliminary data.</text>
</comment>
<dbReference type="SUPFAM" id="SSF53474">
    <property type="entry name" value="alpha/beta-Hydrolases"/>
    <property type="match status" value="1"/>
</dbReference>